<keyword evidence="2" id="KW-1185">Reference proteome</keyword>
<dbReference type="EMBL" id="FQZH01000002">
    <property type="protein sequence ID" value="SHJ27940.1"/>
    <property type="molecule type" value="Genomic_DNA"/>
</dbReference>
<dbReference type="PANTHER" id="PTHR47199">
    <property type="entry name" value="PHOTOSYSTEM II STABILITY/ASSEMBLY FACTOR HCF136, CHLOROPLASTIC"/>
    <property type="match status" value="1"/>
</dbReference>
<dbReference type="InterPro" id="IPR015943">
    <property type="entry name" value="WD40/YVTN_repeat-like_dom_sf"/>
</dbReference>
<dbReference type="InterPro" id="IPR036278">
    <property type="entry name" value="Sialidase_sf"/>
</dbReference>
<dbReference type="CDD" id="cd15482">
    <property type="entry name" value="Sialidase_non-viral"/>
    <property type="match status" value="1"/>
</dbReference>
<dbReference type="RefSeq" id="WP_072783974.1">
    <property type="nucleotide sequence ID" value="NZ_CP045292.1"/>
</dbReference>
<dbReference type="OrthoDB" id="9813892at2"/>
<proteinExistence type="predicted"/>
<dbReference type="AlphaFoldDB" id="A0A1M6I0N6"/>
<evidence type="ECO:0008006" key="3">
    <source>
        <dbReference type="Google" id="ProtNLM"/>
    </source>
</evidence>
<dbReference type="Gene3D" id="2.130.10.10">
    <property type="entry name" value="YVTN repeat-like/Quinoprotein amine dehydrogenase"/>
    <property type="match status" value="1"/>
</dbReference>
<dbReference type="STRING" id="683124.SAMN05444337_1718"/>
<name>A0A1M6I0N6_9FLAO</name>
<reference evidence="1 2" key="1">
    <citation type="submission" date="2016-11" db="EMBL/GenBank/DDBJ databases">
        <authorList>
            <person name="Jaros S."/>
            <person name="Januszkiewicz K."/>
            <person name="Wedrychowicz H."/>
        </authorList>
    </citation>
    <scope>NUCLEOTIDE SEQUENCE [LARGE SCALE GENOMIC DNA]</scope>
    <source>
        <strain evidence="1 2">DSM 22807</strain>
    </source>
</reference>
<evidence type="ECO:0000313" key="2">
    <source>
        <dbReference type="Proteomes" id="UP000184232"/>
    </source>
</evidence>
<accession>A0A1M6I0N6</accession>
<dbReference type="PANTHER" id="PTHR47199:SF2">
    <property type="entry name" value="PHOTOSYSTEM II STABILITY_ASSEMBLY FACTOR HCF136, CHLOROPLASTIC"/>
    <property type="match status" value="1"/>
</dbReference>
<gene>
    <name evidence="1" type="ORF">SAMN05444337_1718</name>
</gene>
<dbReference type="PROSITE" id="PS51257">
    <property type="entry name" value="PROKAR_LIPOPROTEIN"/>
    <property type="match status" value="1"/>
</dbReference>
<organism evidence="1 2">
    <name type="scientific">Flavobacterium haoranii</name>
    <dbReference type="NCBI Taxonomy" id="683124"/>
    <lineage>
        <taxon>Bacteria</taxon>
        <taxon>Pseudomonadati</taxon>
        <taxon>Bacteroidota</taxon>
        <taxon>Flavobacteriia</taxon>
        <taxon>Flavobacteriales</taxon>
        <taxon>Flavobacteriaceae</taxon>
        <taxon>Flavobacterium</taxon>
    </lineage>
</organism>
<dbReference type="Proteomes" id="UP000184232">
    <property type="component" value="Unassembled WGS sequence"/>
</dbReference>
<dbReference type="SUPFAM" id="SSF50939">
    <property type="entry name" value="Sialidases"/>
    <property type="match status" value="1"/>
</dbReference>
<sequence length="351" mass="39344">MKRFLTFLALLLMIFSCKKENKITDSELVSISKIDTLYHDSISIRALTIKDSEVWFAGSNGKYGAINFETHKIFRGRIQFDTIFPEFRSIASNKEEIFIMSVASPGLLYKISNDKKVTKLVYQENGEKVFYDSMQFIDNSSGFAMGDPVENCLNVIKTEDGGKNWSKINCDVLPKVEDGEAAFAASNTNLIIRNNTIFMLSGGKKSRCFVSEDLGKTWNVYDTPIIQGETMTGIFTADFYNDKIGIVAGGNYENQTDNSTNKAITTDGGKTWKLIAKNKGFGYASCIQFVPNTEGKEIMCAGGTGIYYSKNFGEDWKKIHEAKNIYTFRFLNDSIAFAAGRNNVLRINLKK</sequence>
<protein>
    <recommendedName>
        <fullName evidence="3">Oxidoreductase</fullName>
    </recommendedName>
</protein>
<dbReference type="Pfam" id="PF02012">
    <property type="entry name" value="BNR"/>
    <property type="match status" value="1"/>
</dbReference>
<evidence type="ECO:0000313" key="1">
    <source>
        <dbReference type="EMBL" id="SHJ27940.1"/>
    </source>
</evidence>
<dbReference type="InterPro" id="IPR002860">
    <property type="entry name" value="BNR_rpt"/>
</dbReference>